<dbReference type="InterPro" id="IPR011009">
    <property type="entry name" value="Kinase-like_dom_sf"/>
</dbReference>
<sequence>MQDRARSRSRSPAYPLSRSPSPSNLATSSLVAGGQLKDIFPFLMTRSTFAISSRRQLRDSRPAAHAFIHEIVVPPWPVILWVAFRVFGGQQPSAFLDLLQDPDNRDIVVWEPEDALYLFRLLTSYNNPSSGGWSLYSAWRQHMLEISLPEWSSICAMTRVELRSRTGNHGMESLSELKHRLCTFILLLSPDKFVVPTDIFKPLGIQTDQEPFYLVAQIINDRGSQHLDLMRSWMAPSPSEEAPEKSQVNARFDSIDFWSVTNLEGWLSKHGHQVCYAALPKSGASLLQWVEYLPTLARCTISQHLVAYTLATLLQRSAKERELEAFLQIVTDWANQTEFQCIIAYPSFVLTMVDFLKRSYNEPHSVDFHSISTQVCARLKDDIFIVTARLVRLFEYQERRKEFLAFRGADAQKLLDLLQNILDHDQSLVVRPRLFEALSRLSSDSGLHPTCFALSGIQKIGHQVAAGGFGDVWKGVISGQSICVKVMRLFKECDVQALLKEFGHEALIWRQLCHPNLLPFYGLYYLESRLCIISPWMENGNILDYVKSTKPTVDRCLSWILDIALGVEYLHKNRIVHGDLKAINILVTPSHRACIVDLGLSALAESITLRFTQTTTRVRGGTMRYQAPELLKSEKQNHYGSDVYAFAHVCYEILTGNIPFYETCNDAVVMFKILGGCRPERIASCRGSRVLDALWDLLQSCWQEDFKERPRIEDIVLQLVGSSINPSNTQSSTDWDERFSSKFRRSLTDSLLPSVARMECMIFGDQEVLEYRVRCSRAHGPGIHELSTLSS</sequence>
<proteinExistence type="predicted"/>
<evidence type="ECO:0000259" key="2">
    <source>
        <dbReference type="PROSITE" id="PS50011"/>
    </source>
</evidence>
<organism evidence="3 4">
    <name type="scientific">Roridomyces roridus</name>
    <dbReference type="NCBI Taxonomy" id="1738132"/>
    <lineage>
        <taxon>Eukaryota</taxon>
        <taxon>Fungi</taxon>
        <taxon>Dikarya</taxon>
        <taxon>Basidiomycota</taxon>
        <taxon>Agaricomycotina</taxon>
        <taxon>Agaricomycetes</taxon>
        <taxon>Agaricomycetidae</taxon>
        <taxon>Agaricales</taxon>
        <taxon>Marasmiineae</taxon>
        <taxon>Mycenaceae</taxon>
        <taxon>Roridomyces</taxon>
    </lineage>
</organism>
<evidence type="ECO:0000313" key="4">
    <source>
        <dbReference type="Proteomes" id="UP001221142"/>
    </source>
</evidence>
<feature type="compositionally biased region" description="Low complexity" evidence="1">
    <location>
        <begin position="10"/>
        <end position="23"/>
    </location>
</feature>
<protein>
    <submittedName>
        <fullName evidence="3">Kinase-like domain-containing protein</fullName>
    </submittedName>
</protein>
<dbReference type="Gene3D" id="1.10.510.10">
    <property type="entry name" value="Transferase(Phosphotransferase) domain 1"/>
    <property type="match status" value="1"/>
</dbReference>
<reference evidence="3" key="1">
    <citation type="submission" date="2023-03" db="EMBL/GenBank/DDBJ databases">
        <title>Massive genome expansion in bonnet fungi (Mycena s.s.) driven by repeated elements and novel gene families across ecological guilds.</title>
        <authorList>
            <consortium name="Lawrence Berkeley National Laboratory"/>
            <person name="Harder C.B."/>
            <person name="Miyauchi S."/>
            <person name="Viragh M."/>
            <person name="Kuo A."/>
            <person name="Thoen E."/>
            <person name="Andreopoulos B."/>
            <person name="Lu D."/>
            <person name="Skrede I."/>
            <person name="Drula E."/>
            <person name="Henrissat B."/>
            <person name="Morin E."/>
            <person name="Kohler A."/>
            <person name="Barry K."/>
            <person name="LaButti K."/>
            <person name="Morin E."/>
            <person name="Salamov A."/>
            <person name="Lipzen A."/>
            <person name="Mereny Z."/>
            <person name="Hegedus B."/>
            <person name="Baldrian P."/>
            <person name="Stursova M."/>
            <person name="Weitz H."/>
            <person name="Taylor A."/>
            <person name="Grigoriev I.V."/>
            <person name="Nagy L.G."/>
            <person name="Martin F."/>
            <person name="Kauserud H."/>
        </authorList>
    </citation>
    <scope>NUCLEOTIDE SEQUENCE</scope>
    <source>
        <strain evidence="3">9284</strain>
    </source>
</reference>
<dbReference type="InterPro" id="IPR001245">
    <property type="entry name" value="Ser-Thr/Tyr_kinase_cat_dom"/>
</dbReference>
<gene>
    <name evidence="3" type="ORF">FB45DRAFT_928937</name>
</gene>
<dbReference type="AlphaFoldDB" id="A0AAD7BI29"/>
<feature type="domain" description="Protein kinase" evidence="2">
    <location>
        <begin position="458"/>
        <end position="720"/>
    </location>
</feature>
<dbReference type="Pfam" id="PF07714">
    <property type="entry name" value="PK_Tyr_Ser-Thr"/>
    <property type="match status" value="1"/>
</dbReference>
<evidence type="ECO:0000256" key="1">
    <source>
        <dbReference type="SAM" id="MobiDB-lite"/>
    </source>
</evidence>
<dbReference type="InterPro" id="IPR000719">
    <property type="entry name" value="Prot_kinase_dom"/>
</dbReference>
<evidence type="ECO:0000313" key="3">
    <source>
        <dbReference type="EMBL" id="KAJ7621324.1"/>
    </source>
</evidence>
<dbReference type="InterPro" id="IPR051681">
    <property type="entry name" value="Ser/Thr_Kinases-Pseudokinases"/>
</dbReference>
<dbReference type="SMART" id="SM00220">
    <property type="entry name" value="S_TKc"/>
    <property type="match status" value="1"/>
</dbReference>
<keyword evidence="3" id="KW-0808">Transferase</keyword>
<accession>A0AAD7BI29</accession>
<dbReference type="InterPro" id="IPR008271">
    <property type="entry name" value="Ser/Thr_kinase_AS"/>
</dbReference>
<dbReference type="GO" id="GO:0004674">
    <property type="term" value="F:protein serine/threonine kinase activity"/>
    <property type="evidence" value="ECO:0007669"/>
    <property type="project" value="TreeGrafter"/>
</dbReference>
<dbReference type="PANTHER" id="PTHR44329">
    <property type="entry name" value="SERINE/THREONINE-PROTEIN KINASE TNNI3K-RELATED"/>
    <property type="match status" value="1"/>
</dbReference>
<dbReference type="Proteomes" id="UP001221142">
    <property type="component" value="Unassembled WGS sequence"/>
</dbReference>
<comment type="caution">
    <text evidence="3">The sequence shown here is derived from an EMBL/GenBank/DDBJ whole genome shotgun (WGS) entry which is preliminary data.</text>
</comment>
<dbReference type="EMBL" id="JARKIF010000016">
    <property type="protein sequence ID" value="KAJ7621324.1"/>
    <property type="molecule type" value="Genomic_DNA"/>
</dbReference>
<dbReference type="PROSITE" id="PS00108">
    <property type="entry name" value="PROTEIN_KINASE_ST"/>
    <property type="match status" value="1"/>
</dbReference>
<dbReference type="SUPFAM" id="SSF56112">
    <property type="entry name" value="Protein kinase-like (PK-like)"/>
    <property type="match status" value="1"/>
</dbReference>
<dbReference type="GO" id="GO:0005524">
    <property type="term" value="F:ATP binding"/>
    <property type="evidence" value="ECO:0007669"/>
    <property type="project" value="InterPro"/>
</dbReference>
<keyword evidence="4" id="KW-1185">Reference proteome</keyword>
<dbReference type="PROSITE" id="PS50011">
    <property type="entry name" value="PROTEIN_KINASE_DOM"/>
    <property type="match status" value="1"/>
</dbReference>
<name>A0AAD7BI29_9AGAR</name>
<keyword evidence="3" id="KW-0418">Kinase</keyword>
<feature type="region of interest" description="Disordered" evidence="1">
    <location>
        <begin position="1"/>
        <end position="25"/>
    </location>
</feature>